<accession>A0A0E9XLK3</accession>
<dbReference type="EMBL" id="GBXM01005033">
    <property type="protein sequence ID" value="JAI03545.1"/>
    <property type="molecule type" value="Transcribed_RNA"/>
</dbReference>
<dbReference type="AlphaFoldDB" id="A0A0E9XLK3"/>
<evidence type="ECO:0000313" key="1">
    <source>
        <dbReference type="EMBL" id="JAI03545.1"/>
    </source>
</evidence>
<sequence length="63" mass="7480">MTDSLPVCIRIQYHSTCHLLMKCMFQKHCHTESDDSSLQRQQVPSHESRTQLTPNQKCYLWTQ</sequence>
<protein>
    <submittedName>
        <fullName evidence="1">Uncharacterized protein</fullName>
    </submittedName>
</protein>
<reference evidence="1" key="1">
    <citation type="submission" date="2014-11" db="EMBL/GenBank/DDBJ databases">
        <authorList>
            <person name="Amaro Gonzalez C."/>
        </authorList>
    </citation>
    <scope>NUCLEOTIDE SEQUENCE</scope>
</reference>
<proteinExistence type="predicted"/>
<reference evidence="1" key="2">
    <citation type="journal article" date="2015" name="Fish Shellfish Immunol.">
        <title>Early steps in the European eel (Anguilla anguilla)-Vibrio vulnificus interaction in the gills: Role of the RtxA13 toxin.</title>
        <authorList>
            <person name="Callol A."/>
            <person name="Pajuelo D."/>
            <person name="Ebbesson L."/>
            <person name="Teles M."/>
            <person name="MacKenzie S."/>
            <person name="Amaro C."/>
        </authorList>
    </citation>
    <scope>NUCLEOTIDE SEQUENCE</scope>
</reference>
<organism evidence="1">
    <name type="scientific">Anguilla anguilla</name>
    <name type="common">European freshwater eel</name>
    <name type="synonym">Muraena anguilla</name>
    <dbReference type="NCBI Taxonomy" id="7936"/>
    <lineage>
        <taxon>Eukaryota</taxon>
        <taxon>Metazoa</taxon>
        <taxon>Chordata</taxon>
        <taxon>Craniata</taxon>
        <taxon>Vertebrata</taxon>
        <taxon>Euteleostomi</taxon>
        <taxon>Actinopterygii</taxon>
        <taxon>Neopterygii</taxon>
        <taxon>Teleostei</taxon>
        <taxon>Anguilliformes</taxon>
        <taxon>Anguillidae</taxon>
        <taxon>Anguilla</taxon>
    </lineage>
</organism>
<name>A0A0E9XLK3_ANGAN</name>